<dbReference type="Proteomes" id="UP001500984">
    <property type="component" value="Unassembled WGS sequence"/>
</dbReference>
<keyword evidence="5" id="KW-1185">Reference proteome</keyword>
<dbReference type="Gene3D" id="3.90.226.10">
    <property type="entry name" value="2-enoyl-CoA Hydratase, Chain A, domain 1"/>
    <property type="match status" value="1"/>
</dbReference>
<dbReference type="InterPro" id="IPR014748">
    <property type="entry name" value="Enoyl-CoA_hydra_C"/>
</dbReference>
<gene>
    <name evidence="4" type="ORF">GCM10009823_24930</name>
</gene>
<evidence type="ECO:0000256" key="2">
    <source>
        <dbReference type="SAM" id="MobiDB-lite"/>
    </source>
</evidence>
<dbReference type="CDD" id="cd06558">
    <property type="entry name" value="crotonase-like"/>
    <property type="match status" value="1"/>
</dbReference>
<feature type="region of interest" description="Disordered" evidence="2">
    <location>
        <begin position="63"/>
        <end position="98"/>
    </location>
</feature>
<sequence>MSPVRYEVSGSTATLVLDEPRNRNAITPELLEGIASGLRATEEDARIRAVVLTHTGNTFCAGADLSRGKRGKQDSAGAASAEGDSADPADPAAEQRERGRAAADVCRALLESPKPVIAALDGHVRAGGMGFVAACDVVLAGPRATFGLSEVRIGVVAAMIAPLVLARLGDRTAAEWFLRGSAVSAAEAASAGFVTRAVPAGAEAAGGVSGGAGAARTAASAADAPPASASPVLAEALEEVLGDLRKAAPAALAASKRLVNRRVLRRVEEEGEEMLDLSASFFLSDDARAGMGAFLAKEAPPWVVGE</sequence>
<proteinExistence type="inferred from homology"/>
<dbReference type="SUPFAM" id="SSF52096">
    <property type="entry name" value="ClpP/crotonase"/>
    <property type="match status" value="1"/>
</dbReference>
<name>A0ABP5IMD3_9MICO</name>
<comment type="caution">
    <text evidence="4">The sequence shown here is derived from an EMBL/GenBank/DDBJ whole genome shotgun (WGS) entry which is preliminary data.</text>
</comment>
<dbReference type="InterPro" id="IPR029045">
    <property type="entry name" value="ClpP/crotonase-like_dom_sf"/>
</dbReference>
<dbReference type="EMBL" id="BAAAPZ010000012">
    <property type="protein sequence ID" value="GAA2101885.1"/>
    <property type="molecule type" value="Genomic_DNA"/>
</dbReference>
<protein>
    <submittedName>
        <fullName evidence="4">Enoyl-CoA hydratase family protein</fullName>
    </submittedName>
</protein>
<evidence type="ECO:0000313" key="4">
    <source>
        <dbReference type="EMBL" id="GAA2101885.1"/>
    </source>
</evidence>
<evidence type="ECO:0000259" key="3">
    <source>
        <dbReference type="Pfam" id="PF16113"/>
    </source>
</evidence>
<organism evidence="4 5">
    <name type="scientific">Brevibacterium salitolerans</name>
    <dbReference type="NCBI Taxonomy" id="1403566"/>
    <lineage>
        <taxon>Bacteria</taxon>
        <taxon>Bacillati</taxon>
        <taxon>Actinomycetota</taxon>
        <taxon>Actinomycetes</taxon>
        <taxon>Micrococcales</taxon>
        <taxon>Brevibacteriaceae</taxon>
        <taxon>Brevibacterium</taxon>
    </lineage>
</organism>
<comment type="similarity">
    <text evidence="1">Belongs to the enoyl-CoA hydratase/isomerase family.</text>
</comment>
<dbReference type="Pfam" id="PF16113">
    <property type="entry name" value="ECH_2"/>
    <property type="match status" value="1"/>
</dbReference>
<dbReference type="PANTHER" id="PTHR42964:SF1">
    <property type="entry name" value="POLYKETIDE BIOSYNTHESIS ENOYL-COA HYDRATASE PKSH-RELATED"/>
    <property type="match status" value="1"/>
</dbReference>
<dbReference type="InterPro" id="IPR051683">
    <property type="entry name" value="Enoyl-CoA_Hydratase/Isomerase"/>
</dbReference>
<evidence type="ECO:0000313" key="5">
    <source>
        <dbReference type="Proteomes" id="UP001500984"/>
    </source>
</evidence>
<accession>A0ABP5IMD3</accession>
<dbReference type="PANTHER" id="PTHR42964">
    <property type="entry name" value="ENOYL-COA HYDRATASE"/>
    <property type="match status" value="1"/>
</dbReference>
<feature type="compositionally biased region" description="Low complexity" evidence="2">
    <location>
        <begin position="74"/>
        <end position="92"/>
    </location>
</feature>
<dbReference type="Gene3D" id="1.10.12.10">
    <property type="entry name" value="Lyase 2-enoyl-coa Hydratase, Chain A, domain 2"/>
    <property type="match status" value="1"/>
</dbReference>
<dbReference type="RefSeq" id="WP_344337587.1">
    <property type="nucleotide sequence ID" value="NZ_BAAAPZ010000012.1"/>
</dbReference>
<dbReference type="InterPro" id="IPR045004">
    <property type="entry name" value="ECH_dom"/>
</dbReference>
<reference evidence="5" key="1">
    <citation type="journal article" date="2019" name="Int. J. Syst. Evol. Microbiol.">
        <title>The Global Catalogue of Microorganisms (GCM) 10K type strain sequencing project: providing services to taxonomists for standard genome sequencing and annotation.</title>
        <authorList>
            <consortium name="The Broad Institute Genomics Platform"/>
            <consortium name="The Broad Institute Genome Sequencing Center for Infectious Disease"/>
            <person name="Wu L."/>
            <person name="Ma J."/>
        </authorList>
    </citation>
    <scope>NUCLEOTIDE SEQUENCE [LARGE SCALE GENOMIC DNA]</scope>
    <source>
        <strain evidence="5">JCM 15900</strain>
    </source>
</reference>
<evidence type="ECO:0000256" key="1">
    <source>
        <dbReference type="ARBA" id="ARBA00005254"/>
    </source>
</evidence>
<feature type="domain" description="Enoyl-CoA hydratase/isomerase" evidence="3">
    <location>
        <begin position="13"/>
        <end position="200"/>
    </location>
</feature>